<keyword evidence="7" id="KW-0812">Transmembrane</keyword>
<dbReference type="GO" id="GO:0016020">
    <property type="term" value="C:membrane"/>
    <property type="evidence" value="ECO:0007669"/>
    <property type="project" value="UniProtKB-SubCell"/>
</dbReference>
<evidence type="ECO:0000256" key="6">
    <source>
        <dbReference type="ARBA" id="ARBA00023136"/>
    </source>
</evidence>
<evidence type="ECO:0008006" key="10">
    <source>
        <dbReference type="Google" id="ProtNLM"/>
    </source>
</evidence>
<dbReference type="PANTHER" id="PTHR48182:SF2">
    <property type="entry name" value="PROTEIN SERAC1"/>
    <property type="match status" value="1"/>
</dbReference>
<comment type="subcellular location">
    <subcellularLocation>
        <location evidence="2">Endoplasmic reticulum</location>
    </subcellularLocation>
    <subcellularLocation>
        <location evidence="3">Membrane</location>
    </subcellularLocation>
    <subcellularLocation>
        <location evidence="1">Mitochondrion</location>
    </subcellularLocation>
</comment>
<accession>A0A653D132</accession>
<organism evidence="8 9">
    <name type="scientific">Callosobruchus maculatus</name>
    <name type="common">Southern cowpea weevil</name>
    <name type="synonym">Pulse bruchid</name>
    <dbReference type="NCBI Taxonomy" id="64391"/>
    <lineage>
        <taxon>Eukaryota</taxon>
        <taxon>Metazoa</taxon>
        <taxon>Ecdysozoa</taxon>
        <taxon>Arthropoda</taxon>
        <taxon>Hexapoda</taxon>
        <taxon>Insecta</taxon>
        <taxon>Pterygota</taxon>
        <taxon>Neoptera</taxon>
        <taxon>Endopterygota</taxon>
        <taxon>Coleoptera</taxon>
        <taxon>Polyphaga</taxon>
        <taxon>Cucujiformia</taxon>
        <taxon>Chrysomeloidea</taxon>
        <taxon>Chrysomelidae</taxon>
        <taxon>Bruchinae</taxon>
        <taxon>Bruchini</taxon>
        <taxon>Callosobruchus</taxon>
    </lineage>
</organism>
<keyword evidence="7" id="KW-1133">Transmembrane helix</keyword>
<evidence type="ECO:0000256" key="3">
    <source>
        <dbReference type="ARBA" id="ARBA00004370"/>
    </source>
</evidence>
<reference evidence="8 9" key="1">
    <citation type="submission" date="2019-01" db="EMBL/GenBank/DDBJ databases">
        <authorList>
            <person name="Sayadi A."/>
        </authorList>
    </citation>
    <scope>NUCLEOTIDE SEQUENCE [LARGE SCALE GENOMIC DNA]</scope>
</reference>
<gene>
    <name evidence="8" type="ORF">CALMAC_LOCUS13111</name>
</gene>
<dbReference type="AlphaFoldDB" id="A0A653D132"/>
<keyword evidence="6 7" id="KW-0472">Membrane</keyword>
<dbReference type="InterPro" id="IPR016024">
    <property type="entry name" value="ARM-type_fold"/>
</dbReference>
<evidence type="ECO:0000256" key="4">
    <source>
        <dbReference type="ARBA" id="ARBA00022824"/>
    </source>
</evidence>
<evidence type="ECO:0000256" key="1">
    <source>
        <dbReference type="ARBA" id="ARBA00004173"/>
    </source>
</evidence>
<dbReference type="OrthoDB" id="5086500at2759"/>
<evidence type="ECO:0000256" key="7">
    <source>
        <dbReference type="SAM" id="Phobius"/>
    </source>
</evidence>
<evidence type="ECO:0000256" key="2">
    <source>
        <dbReference type="ARBA" id="ARBA00004240"/>
    </source>
</evidence>
<dbReference type="Proteomes" id="UP000410492">
    <property type="component" value="Unassembled WGS sequence"/>
</dbReference>
<evidence type="ECO:0000313" key="9">
    <source>
        <dbReference type="Proteomes" id="UP000410492"/>
    </source>
</evidence>
<dbReference type="GO" id="GO:0005783">
    <property type="term" value="C:endoplasmic reticulum"/>
    <property type="evidence" value="ECO:0007669"/>
    <property type="project" value="UniProtKB-SubCell"/>
</dbReference>
<evidence type="ECO:0000256" key="5">
    <source>
        <dbReference type="ARBA" id="ARBA00023128"/>
    </source>
</evidence>
<keyword evidence="5" id="KW-0496">Mitochondrion</keyword>
<dbReference type="InterPro" id="IPR029058">
    <property type="entry name" value="AB_hydrolase_fold"/>
</dbReference>
<proteinExistence type="predicted"/>
<dbReference type="GO" id="GO:0005739">
    <property type="term" value="C:mitochondrion"/>
    <property type="evidence" value="ECO:0007669"/>
    <property type="project" value="UniProtKB-SubCell"/>
</dbReference>
<feature type="transmembrane region" description="Helical" evidence="7">
    <location>
        <begin position="10"/>
        <end position="28"/>
    </location>
</feature>
<sequence length="709" mass="82059">MKTFTKYPNFLKYLGFSLIGTSAGWIYYQVKRTRQILEGAVDTSVLNLKAVALQEEPEVEEFTELQQPFFPYEKKNLFKSTWDTIKFAYTRRLVRLAGSDNPSFRIKAVKHLAKIKDMDQWHCCLLANMIDAKAAVGLARSGEVDKRLFLEPPLRYHNFNKDMLINVMRDFLISLYEKSQHPCLGYFLSKIFVYEHDNSHIVDNDSSSLELSKFIQSEDDVMPKCLESLLHHSSIGKYTKDIIGQNALPLLMEIYYRYKHNIDMNIKLCQIISYMSLDKDILVPMHKSGWIGILYEWTKHNDVRISIPAARALANLDYDSQSIYNRYIYLLFPTGRTSSGQELDVVFVHGLLGGVFYTWRQRKKGKRTLSITETGLSGLDTMEQIMRTKTPTEMLKSIKEKIEFDDSFKEYEIVWDDLPVYTNSTTDDRYTCPASQYAKRNCNECHTYCWPKDWLPEDCNNLRILGVNYDTSLSMWAPICPTEKVKFTLEERSDDLIEKFLSCGLGDKPIVWVTHSMGGLIVKNILCKAFESEDDNIRKICSNTKGVVFYSTPHNGSRLANLSQATALLLWPSVEVQELRENSPKLKAIHEKFLQIVKEVPMKIVAFVETKSTVVTAMKFNFLLVEPQSGNPGIGEYYEIPQDHLGICKPISKSSFYKLIHTIVIRCPIIIEYERKILKHRHSFLYQKILCMLQEVLEETRNNNKIVDK</sequence>
<dbReference type="InterPro" id="IPR052374">
    <property type="entry name" value="SERAC1"/>
</dbReference>
<dbReference type="EMBL" id="CAACVG010009433">
    <property type="protein sequence ID" value="VEN53248.1"/>
    <property type="molecule type" value="Genomic_DNA"/>
</dbReference>
<keyword evidence="9" id="KW-1185">Reference proteome</keyword>
<keyword evidence="4" id="KW-0256">Endoplasmic reticulum</keyword>
<dbReference type="Gene3D" id="3.40.50.1820">
    <property type="entry name" value="alpha/beta hydrolase"/>
    <property type="match status" value="1"/>
</dbReference>
<dbReference type="SUPFAM" id="SSF53474">
    <property type="entry name" value="alpha/beta-Hydrolases"/>
    <property type="match status" value="1"/>
</dbReference>
<protein>
    <recommendedName>
        <fullName evidence="10">Protein SERAC1</fullName>
    </recommendedName>
</protein>
<evidence type="ECO:0000313" key="8">
    <source>
        <dbReference type="EMBL" id="VEN53248.1"/>
    </source>
</evidence>
<name>A0A653D132_CALMS</name>
<dbReference type="PANTHER" id="PTHR48182">
    <property type="entry name" value="PROTEIN SERAC1"/>
    <property type="match status" value="1"/>
</dbReference>
<dbReference type="SUPFAM" id="SSF48371">
    <property type="entry name" value="ARM repeat"/>
    <property type="match status" value="1"/>
</dbReference>